<evidence type="ECO:0000256" key="9">
    <source>
        <dbReference type="ARBA" id="ARBA00023160"/>
    </source>
</evidence>
<keyword evidence="4" id="KW-0444">Lipid biosynthesis</keyword>
<evidence type="ECO:0000259" key="12">
    <source>
        <dbReference type="Pfam" id="PF11960"/>
    </source>
</evidence>
<keyword evidence="10" id="KW-1133">Transmembrane helix</keyword>
<comment type="similarity">
    <text evidence="3">Belongs to the fatty acid desaturase type 1 family.</text>
</comment>
<dbReference type="CDD" id="cd03507">
    <property type="entry name" value="Delta12-FADS-like"/>
    <property type="match status" value="1"/>
</dbReference>
<evidence type="ECO:0000256" key="8">
    <source>
        <dbReference type="ARBA" id="ARBA00023136"/>
    </source>
</evidence>
<evidence type="ECO:0000256" key="5">
    <source>
        <dbReference type="ARBA" id="ARBA00022832"/>
    </source>
</evidence>
<feature type="domain" description="Fatty acid desaturase N-terminal" evidence="12">
    <location>
        <begin position="4"/>
        <end position="57"/>
    </location>
</feature>
<dbReference type="GO" id="GO:0006633">
    <property type="term" value="P:fatty acid biosynthetic process"/>
    <property type="evidence" value="ECO:0007669"/>
    <property type="project" value="UniProtKB-KW"/>
</dbReference>
<dbReference type="OMA" id="IQHTFED"/>
<evidence type="ECO:0000256" key="6">
    <source>
        <dbReference type="ARBA" id="ARBA00023002"/>
    </source>
</evidence>
<dbReference type="GO" id="GO:0016020">
    <property type="term" value="C:membrane"/>
    <property type="evidence" value="ECO:0007669"/>
    <property type="project" value="UniProtKB-SubCell"/>
</dbReference>
<dbReference type="AlphaFoldDB" id="A0A5E4FXA2"/>
<keyword evidence="7" id="KW-0443">Lipid metabolism</keyword>
<protein>
    <submittedName>
        <fullName evidence="13">PREDICTED: omega-3</fullName>
    </submittedName>
</protein>
<dbReference type="Gramene" id="VVA32084">
    <property type="protein sequence ID" value="VVA32084"/>
    <property type="gene ID" value="Prudul26B029614"/>
</dbReference>
<keyword evidence="10" id="KW-0812">Transmembrane</keyword>
<evidence type="ECO:0000256" key="10">
    <source>
        <dbReference type="SAM" id="Phobius"/>
    </source>
</evidence>
<dbReference type="EMBL" id="CABIKO010000236">
    <property type="protein sequence ID" value="VVA32084.1"/>
    <property type="molecule type" value="Genomic_DNA"/>
</dbReference>
<evidence type="ECO:0000256" key="1">
    <source>
        <dbReference type="ARBA" id="ARBA00004370"/>
    </source>
</evidence>
<sequence length="297" mass="34730">METNVTRGQADFDPSAPPPFKIAEIRDAIPKHCWVKNPWRSLSYAVRDIFVIFALAAIAKYSSTWYVWPFYWAAQGTMFWAVFVIGHDCGHGSFSDSRWLNSFVGHILHSAILVPFHGWRISHKTHHQNHGHVENDESWVPMTESLYKSLPSSTKTLRFTIFVMWLDIVTYLYHHGYETKLPWYRGKEWSYLRGGLTTIDRDYGWFNKIHHDIGTHVTHHLFPQIPHYHLVEATNAAKHVLGKYYREPEKSGPISFHLAKILIASMKEDHYVSDTGDIVYYQTDSKRLRFYENMKSS</sequence>
<evidence type="ECO:0000256" key="7">
    <source>
        <dbReference type="ARBA" id="ARBA00023098"/>
    </source>
</evidence>
<evidence type="ECO:0000259" key="11">
    <source>
        <dbReference type="Pfam" id="PF00487"/>
    </source>
</evidence>
<feature type="domain" description="Fatty acid desaturase" evidence="11">
    <location>
        <begin position="160"/>
        <end position="245"/>
    </location>
</feature>
<feature type="transmembrane region" description="Helical" evidence="10">
    <location>
        <begin position="44"/>
        <end position="62"/>
    </location>
</feature>
<dbReference type="InterPro" id="IPR021863">
    <property type="entry name" value="FAS_N"/>
</dbReference>
<accession>A0A5E4FXA2</accession>
<proteinExistence type="inferred from homology"/>
<reference evidence="14" key="1">
    <citation type="journal article" date="2020" name="Plant J.">
        <title>Transposons played a major role in the diversification between the closely related almond and peach genomes: results from the almond genome sequence.</title>
        <authorList>
            <person name="Alioto T."/>
            <person name="Alexiou K.G."/>
            <person name="Bardil A."/>
            <person name="Barteri F."/>
            <person name="Castanera R."/>
            <person name="Cruz F."/>
            <person name="Dhingra A."/>
            <person name="Duval H."/>
            <person name="Fernandez I Marti A."/>
            <person name="Frias L."/>
            <person name="Galan B."/>
            <person name="Garcia J.L."/>
            <person name="Howad W."/>
            <person name="Gomez-Garrido J."/>
            <person name="Gut M."/>
            <person name="Julca I."/>
            <person name="Morata J."/>
            <person name="Puigdomenech P."/>
            <person name="Ribeca P."/>
            <person name="Rubio Cabetas M.J."/>
            <person name="Vlasova A."/>
            <person name="Wirthensohn M."/>
            <person name="Garcia-Mas J."/>
            <person name="Gabaldon T."/>
            <person name="Casacuberta J.M."/>
            <person name="Arus P."/>
        </authorList>
    </citation>
    <scope>NUCLEOTIDE SEQUENCE [LARGE SCALE GENOMIC DNA]</scope>
    <source>
        <strain evidence="14">cv. Texas</strain>
    </source>
</reference>
<feature type="domain" description="Fatty acid desaturase" evidence="11">
    <location>
        <begin position="64"/>
        <end position="151"/>
    </location>
</feature>
<name>A0A5E4FXA2_PRUDU</name>
<evidence type="ECO:0000256" key="3">
    <source>
        <dbReference type="ARBA" id="ARBA00009295"/>
    </source>
</evidence>
<keyword evidence="8 10" id="KW-0472">Membrane</keyword>
<gene>
    <name evidence="13" type="ORF">ALMOND_2B029614</name>
</gene>
<evidence type="ECO:0000256" key="4">
    <source>
        <dbReference type="ARBA" id="ARBA00022516"/>
    </source>
</evidence>
<dbReference type="InParanoid" id="A0A5E4FXA2"/>
<dbReference type="Pfam" id="PF11960">
    <property type="entry name" value="DUF3474"/>
    <property type="match status" value="1"/>
</dbReference>
<dbReference type="InterPro" id="IPR012171">
    <property type="entry name" value="Fatty_acid_desaturase"/>
</dbReference>
<keyword evidence="9" id="KW-0275">Fatty acid biosynthesis</keyword>
<organism evidence="13 14">
    <name type="scientific">Prunus dulcis</name>
    <name type="common">Almond</name>
    <name type="synonym">Amygdalus dulcis</name>
    <dbReference type="NCBI Taxonomy" id="3755"/>
    <lineage>
        <taxon>Eukaryota</taxon>
        <taxon>Viridiplantae</taxon>
        <taxon>Streptophyta</taxon>
        <taxon>Embryophyta</taxon>
        <taxon>Tracheophyta</taxon>
        <taxon>Spermatophyta</taxon>
        <taxon>Magnoliopsida</taxon>
        <taxon>eudicotyledons</taxon>
        <taxon>Gunneridae</taxon>
        <taxon>Pentapetalae</taxon>
        <taxon>rosids</taxon>
        <taxon>fabids</taxon>
        <taxon>Rosales</taxon>
        <taxon>Rosaceae</taxon>
        <taxon>Amygdaloideae</taxon>
        <taxon>Amygdaleae</taxon>
        <taxon>Prunus</taxon>
    </lineage>
</organism>
<dbReference type="GO" id="GO:0016717">
    <property type="term" value="F:oxidoreductase activity, acting on paired donors, with oxidation of a pair of donors resulting in the reduction of molecular oxygen to two molecules of water"/>
    <property type="evidence" value="ECO:0007669"/>
    <property type="project" value="InterPro"/>
</dbReference>
<keyword evidence="6" id="KW-0560">Oxidoreductase</keyword>
<comment type="pathway">
    <text evidence="2">Lipid metabolism.</text>
</comment>
<evidence type="ECO:0000256" key="2">
    <source>
        <dbReference type="ARBA" id="ARBA00005189"/>
    </source>
</evidence>
<dbReference type="Proteomes" id="UP000327085">
    <property type="component" value="Chromosome 6"/>
</dbReference>
<evidence type="ECO:0000313" key="14">
    <source>
        <dbReference type="Proteomes" id="UP000327085"/>
    </source>
</evidence>
<comment type="subcellular location">
    <subcellularLocation>
        <location evidence="1">Membrane</location>
    </subcellularLocation>
</comment>
<evidence type="ECO:0000313" key="13">
    <source>
        <dbReference type="EMBL" id="VVA32084.1"/>
    </source>
</evidence>
<dbReference type="InterPro" id="IPR005804">
    <property type="entry name" value="FA_desaturase_dom"/>
</dbReference>
<dbReference type="PANTHER" id="PTHR32100">
    <property type="entry name" value="OMEGA-6 FATTY ACID DESATURASE, CHLOROPLASTIC"/>
    <property type="match status" value="1"/>
</dbReference>
<keyword evidence="5" id="KW-0276">Fatty acid metabolism</keyword>
<dbReference type="Pfam" id="PF00487">
    <property type="entry name" value="FA_desaturase"/>
    <property type="match status" value="2"/>
</dbReference>